<dbReference type="EMBL" id="JAMPLM010000049">
    <property type="protein sequence ID" value="MEP1061954.1"/>
    <property type="molecule type" value="Genomic_DNA"/>
</dbReference>
<accession>A0ABV0KRU7</accession>
<keyword evidence="2" id="KW-1185">Reference proteome</keyword>
<evidence type="ECO:0000313" key="1">
    <source>
        <dbReference type="EMBL" id="MEP1061954.1"/>
    </source>
</evidence>
<protein>
    <submittedName>
        <fullName evidence="1">Uncharacterized protein</fullName>
    </submittedName>
</protein>
<reference evidence="1 2" key="1">
    <citation type="submission" date="2022-04" db="EMBL/GenBank/DDBJ databases">
        <title>Positive selection, recombination, and allopatry shape intraspecific diversity of widespread and dominant cyanobacteria.</title>
        <authorList>
            <person name="Wei J."/>
            <person name="Shu W."/>
            <person name="Hu C."/>
        </authorList>
    </citation>
    <scope>NUCLEOTIDE SEQUENCE [LARGE SCALE GENOMIC DNA]</scope>
    <source>
        <strain evidence="1 2">AS-A4</strain>
    </source>
</reference>
<proteinExistence type="predicted"/>
<name>A0ABV0KRU7_9CYAN</name>
<gene>
    <name evidence="1" type="ORF">NDI38_26630</name>
</gene>
<evidence type="ECO:0000313" key="2">
    <source>
        <dbReference type="Proteomes" id="UP001476950"/>
    </source>
</evidence>
<dbReference type="Proteomes" id="UP001476950">
    <property type="component" value="Unassembled WGS sequence"/>
</dbReference>
<organism evidence="1 2">
    <name type="scientific">Stenomitos frigidus AS-A4</name>
    <dbReference type="NCBI Taxonomy" id="2933935"/>
    <lineage>
        <taxon>Bacteria</taxon>
        <taxon>Bacillati</taxon>
        <taxon>Cyanobacteriota</taxon>
        <taxon>Cyanophyceae</taxon>
        <taxon>Leptolyngbyales</taxon>
        <taxon>Leptolyngbyaceae</taxon>
        <taxon>Stenomitos</taxon>
    </lineage>
</organism>
<dbReference type="RefSeq" id="WP_190448441.1">
    <property type="nucleotide sequence ID" value="NZ_JAMPLM010000049.1"/>
</dbReference>
<comment type="caution">
    <text evidence="1">The sequence shown here is derived from an EMBL/GenBank/DDBJ whole genome shotgun (WGS) entry which is preliminary data.</text>
</comment>
<sequence length="114" mass="13185">MSDFSDEQLQVICEAAEVIACECPAHLVDLFRRVRQFRRYTQEDCLVLVPEAATTHHWLSDQLRPLEAALAQVLTEFLQREQLLDEQQQVDLVKLAQRNREAALRHQAAQSQSE</sequence>